<reference evidence="2 3" key="1">
    <citation type="submission" date="2020-11" db="EMBL/GenBank/DDBJ databases">
        <authorList>
            <person name="Sun Q."/>
        </authorList>
    </citation>
    <scope>NUCLEOTIDE SEQUENCE [LARGE SCALE GENOMIC DNA]</scope>
    <source>
        <strain evidence="2 3">P8398</strain>
    </source>
</reference>
<dbReference type="CDD" id="cd02440">
    <property type="entry name" value="AdoMet_MTases"/>
    <property type="match status" value="1"/>
</dbReference>
<organism evidence="2 3">
    <name type="scientific">Massilia antarctica</name>
    <dbReference type="NCBI Taxonomy" id="2765360"/>
    <lineage>
        <taxon>Bacteria</taxon>
        <taxon>Pseudomonadati</taxon>
        <taxon>Pseudomonadota</taxon>
        <taxon>Betaproteobacteria</taxon>
        <taxon>Burkholderiales</taxon>
        <taxon>Oxalobacteraceae</taxon>
        <taxon>Telluria group</taxon>
        <taxon>Massilia</taxon>
    </lineage>
</organism>
<dbReference type="RefSeq" id="WP_206087498.1">
    <property type="nucleotide sequence ID" value="NZ_CP065053.1"/>
</dbReference>
<proteinExistence type="predicted"/>
<evidence type="ECO:0000259" key="1">
    <source>
        <dbReference type="Pfam" id="PF08242"/>
    </source>
</evidence>
<dbReference type="GO" id="GO:0008168">
    <property type="term" value="F:methyltransferase activity"/>
    <property type="evidence" value="ECO:0007669"/>
    <property type="project" value="UniProtKB-KW"/>
</dbReference>
<dbReference type="GO" id="GO:0032259">
    <property type="term" value="P:methylation"/>
    <property type="evidence" value="ECO:0007669"/>
    <property type="project" value="UniProtKB-KW"/>
</dbReference>
<keyword evidence="3" id="KW-1185">Reference proteome</keyword>
<dbReference type="Proteomes" id="UP000662888">
    <property type="component" value="Chromosome"/>
</dbReference>
<dbReference type="EMBL" id="CP065053">
    <property type="protein sequence ID" value="QPI47834.1"/>
    <property type="molecule type" value="Genomic_DNA"/>
</dbReference>
<dbReference type="SUPFAM" id="SSF53335">
    <property type="entry name" value="S-adenosyl-L-methionine-dependent methyltransferases"/>
    <property type="match status" value="1"/>
</dbReference>
<dbReference type="InterPro" id="IPR016584">
    <property type="entry name" value="MeTrfase_VrtF"/>
</dbReference>
<evidence type="ECO:0000313" key="3">
    <source>
        <dbReference type="Proteomes" id="UP000662888"/>
    </source>
</evidence>
<keyword evidence="2" id="KW-0489">Methyltransferase</keyword>
<gene>
    <name evidence="2" type="ORF">IV454_19935</name>
</gene>
<evidence type="ECO:0000313" key="2">
    <source>
        <dbReference type="EMBL" id="QPI47834.1"/>
    </source>
</evidence>
<protein>
    <submittedName>
        <fullName evidence="2">Class I SAM-dependent methyltransferase</fullName>
    </submittedName>
</protein>
<dbReference type="InterPro" id="IPR013217">
    <property type="entry name" value="Methyltransf_12"/>
</dbReference>
<accession>A0AA48WAB2</accession>
<dbReference type="InterPro" id="IPR029063">
    <property type="entry name" value="SAM-dependent_MTases_sf"/>
</dbReference>
<feature type="domain" description="Methyltransferase type 12" evidence="1">
    <location>
        <begin position="61"/>
        <end position="158"/>
    </location>
</feature>
<sequence>MISEDSEPTHVKIVRSQQYFNKLSLFFYDALLYGVISKYAWGCSIARLDAHYRKHISANHLEVGVGTGFLLNRAPLVPTARLALMDLSAECLAKTLPKVARYRPETYVQNILEPVKHAVAPFDSISINYVLHCVPGSLDQKSIALTHLAALLAPGGRLFGTTVLSEGVRKNLLARPFMWLMNALGVFNNRQDNARALENYLRAHFTVVEFKVEGVTAIFAAEHKPS</sequence>
<dbReference type="Pfam" id="PF08242">
    <property type="entry name" value="Methyltransf_12"/>
    <property type="match status" value="1"/>
</dbReference>
<name>A0AA48WAB2_9BURK</name>
<keyword evidence="2" id="KW-0808">Transferase</keyword>
<dbReference type="Gene3D" id="3.40.50.150">
    <property type="entry name" value="Vaccinia Virus protein VP39"/>
    <property type="match status" value="1"/>
</dbReference>
<dbReference type="PIRSF" id="PIRSF011491">
    <property type="entry name" value="Mtase_YbcY_prd"/>
    <property type="match status" value="1"/>
</dbReference>